<keyword evidence="3" id="KW-1185">Reference proteome</keyword>
<sequence>MMIINDIMEQAQPYIVTIVLAIVALITKVVVGSINKLTKKASDYFDANLSVKQREMLHKIAAEAYAYAESVYKDYGGEEKLNQAFNYVSSKLGDVGLNISSDEIRGAIEKAWNESKTKKAS</sequence>
<protein>
    <submittedName>
        <fullName evidence="2">Phage holin</fullName>
    </submittedName>
</protein>
<gene>
    <name evidence="2" type="ORF">ACFQ3J_00500</name>
</gene>
<organism evidence="2 3">
    <name type="scientific">Paenibacillus provencensis</name>
    <dbReference type="NCBI Taxonomy" id="441151"/>
    <lineage>
        <taxon>Bacteria</taxon>
        <taxon>Bacillati</taxon>
        <taxon>Bacillota</taxon>
        <taxon>Bacilli</taxon>
        <taxon>Bacillales</taxon>
        <taxon>Paenibacillaceae</taxon>
        <taxon>Paenibacillus</taxon>
    </lineage>
</organism>
<evidence type="ECO:0000256" key="1">
    <source>
        <dbReference type="SAM" id="Phobius"/>
    </source>
</evidence>
<keyword evidence="1" id="KW-0812">Transmembrane</keyword>
<dbReference type="Pfam" id="PF09682">
    <property type="entry name" value="Phage_holin_6_1"/>
    <property type="match status" value="1"/>
</dbReference>
<proteinExistence type="predicted"/>
<dbReference type="NCBIfam" id="TIGR01673">
    <property type="entry name" value="holin_LLH"/>
    <property type="match status" value="1"/>
</dbReference>
<keyword evidence="1" id="KW-1133">Transmembrane helix</keyword>
<dbReference type="Proteomes" id="UP001597169">
    <property type="component" value="Unassembled WGS sequence"/>
</dbReference>
<comment type="caution">
    <text evidence="2">The sequence shown here is derived from an EMBL/GenBank/DDBJ whole genome shotgun (WGS) entry which is preliminary data.</text>
</comment>
<reference evidence="3" key="1">
    <citation type="journal article" date="2019" name="Int. J. Syst. Evol. Microbiol.">
        <title>The Global Catalogue of Microorganisms (GCM) 10K type strain sequencing project: providing services to taxonomists for standard genome sequencing and annotation.</title>
        <authorList>
            <consortium name="The Broad Institute Genomics Platform"/>
            <consortium name="The Broad Institute Genome Sequencing Center for Infectious Disease"/>
            <person name="Wu L."/>
            <person name="Ma J."/>
        </authorList>
    </citation>
    <scope>NUCLEOTIDE SEQUENCE [LARGE SCALE GENOMIC DNA]</scope>
    <source>
        <strain evidence="3">CCUG 53519</strain>
    </source>
</reference>
<name>A0ABW3PJ72_9BACL</name>
<evidence type="ECO:0000313" key="3">
    <source>
        <dbReference type="Proteomes" id="UP001597169"/>
    </source>
</evidence>
<feature type="transmembrane region" description="Helical" evidence="1">
    <location>
        <begin position="12"/>
        <end position="31"/>
    </location>
</feature>
<evidence type="ECO:0000313" key="2">
    <source>
        <dbReference type="EMBL" id="MFD1126654.1"/>
    </source>
</evidence>
<dbReference type="RefSeq" id="WP_379292269.1">
    <property type="nucleotide sequence ID" value="NZ_JBHTKX010000001.1"/>
</dbReference>
<accession>A0ABW3PJ72</accession>
<dbReference type="InterPro" id="IPR010026">
    <property type="entry name" value="Phage_holin_LL-H"/>
</dbReference>
<keyword evidence="1" id="KW-0472">Membrane</keyword>
<dbReference type="EMBL" id="JBHTKX010000001">
    <property type="protein sequence ID" value="MFD1126654.1"/>
    <property type="molecule type" value="Genomic_DNA"/>
</dbReference>